<comment type="function">
    <text evidence="2 7">Catalyzes the formation of N(7)-methylguanine at position 46 (m7G46) in tRNA.</text>
</comment>
<name>A0A1F6TYA8_9PROT</name>
<keyword evidence="5 7" id="KW-0949">S-adenosyl-L-methionine</keyword>
<dbReference type="HAMAP" id="MF_01057">
    <property type="entry name" value="tRNA_methyltr_TrmB"/>
    <property type="match status" value="1"/>
</dbReference>
<dbReference type="InterPro" id="IPR029063">
    <property type="entry name" value="SAM-dependent_MTases_sf"/>
</dbReference>
<evidence type="ECO:0000313" key="9">
    <source>
        <dbReference type="Proteomes" id="UP000179037"/>
    </source>
</evidence>
<sequence length="230" mass="25698">MSEIARPLRSIRSFVRRESRITPAQTRALKQLWPRYGIVEGATALDLSTVFGRSAPVILEIGFGNGEALAATAAAHPENNYLGIEVHRPGAGSLLRRLEAQDLHNVRVMLADATEILAQRIADASLSAVHLFFPDPWPKKRHHKRRLVQPDFAALVARKLEPRGYCHLATDWPAYAEHMAAVLSRTAGLVDASGSNRYPELVASRLSTRFEQRGRKLGHEVRDLVYLRRT</sequence>
<keyword evidence="3 7" id="KW-0489">Methyltransferase</keyword>
<keyword evidence="6 7" id="KW-0819">tRNA processing</keyword>
<dbReference type="NCBIfam" id="TIGR00091">
    <property type="entry name" value="tRNA (guanosine(46)-N7)-methyltransferase TrmB"/>
    <property type="match status" value="1"/>
</dbReference>
<comment type="caution">
    <text evidence="8">The sequence shown here is derived from an EMBL/GenBank/DDBJ whole genome shotgun (WGS) entry which is preliminary data.</text>
</comment>
<feature type="binding site" evidence="7">
    <location>
        <position position="135"/>
    </location>
    <ligand>
        <name>S-adenosyl-L-methionine</name>
        <dbReference type="ChEBI" id="CHEBI:59789"/>
    </ligand>
</feature>
<evidence type="ECO:0000256" key="4">
    <source>
        <dbReference type="ARBA" id="ARBA00022679"/>
    </source>
</evidence>
<dbReference type="InterPro" id="IPR003358">
    <property type="entry name" value="tRNA_(Gua-N-7)_MeTrfase_Trmb"/>
</dbReference>
<feature type="binding site" evidence="7">
    <location>
        <position position="85"/>
    </location>
    <ligand>
        <name>S-adenosyl-L-methionine</name>
        <dbReference type="ChEBI" id="CHEBI:59789"/>
    </ligand>
</feature>
<accession>A0A1F6TYA8</accession>
<dbReference type="SUPFAM" id="SSF53335">
    <property type="entry name" value="S-adenosyl-L-methionine-dependent methyltransferases"/>
    <property type="match status" value="1"/>
</dbReference>
<protein>
    <recommendedName>
        <fullName evidence="7">tRNA (guanine-N(7)-)-methyltransferase</fullName>
        <ecNumber evidence="7">2.1.1.33</ecNumber>
    </recommendedName>
    <alternativeName>
        <fullName evidence="7">tRNA (guanine(46)-N(7))-methyltransferase</fullName>
    </alternativeName>
    <alternativeName>
        <fullName evidence="7">tRNA(m7G46)-methyltransferase</fullName>
    </alternativeName>
</protein>
<dbReference type="EMBL" id="MFTC01000078">
    <property type="protein sequence ID" value="OGI50118.1"/>
    <property type="molecule type" value="Genomic_DNA"/>
</dbReference>
<evidence type="ECO:0000256" key="6">
    <source>
        <dbReference type="ARBA" id="ARBA00022694"/>
    </source>
</evidence>
<dbReference type="STRING" id="1817768.A3A87_08660"/>
<feature type="binding site" evidence="7">
    <location>
        <position position="60"/>
    </location>
    <ligand>
        <name>S-adenosyl-L-methionine</name>
        <dbReference type="ChEBI" id="CHEBI:59789"/>
    </ligand>
</feature>
<evidence type="ECO:0000256" key="1">
    <source>
        <dbReference type="ARBA" id="ARBA00000142"/>
    </source>
</evidence>
<evidence type="ECO:0000256" key="7">
    <source>
        <dbReference type="HAMAP-Rule" id="MF_01057"/>
    </source>
</evidence>
<feature type="binding site" evidence="7">
    <location>
        <position position="171"/>
    </location>
    <ligand>
        <name>substrate</name>
    </ligand>
</feature>
<organism evidence="8 9">
    <name type="scientific">Candidatus Muproteobacteria bacterium RIFCSPLOWO2_01_FULL_60_18</name>
    <dbReference type="NCBI Taxonomy" id="1817768"/>
    <lineage>
        <taxon>Bacteria</taxon>
        <taxon>Pseudomonadati</taxon>
        <taxon>Pseudomonadota</taxon>
        <taxon>Candidatus Muproteobacteria</taxon>
    </lineage>
</organism>
<evidence type="ECO:0000256" key="5">
    <source>
        <dbReference type="ARBA" id="ARBA00022691"/>
    </source>
</evidence>
<reference evidence="8 9" key="1">
    <citation type="journal article" date="2016" name="Nat. Commun.">
        <title>Thousands of microbial genomes shed light on interconnected biogeochemical processes in an aquifer system.</title>
        <authorList>
            <person name="Anantharaman K."/>
            <person name="Brown C.T."/>
            <person name="Hug L.A."/>
            <person name="Sharon I."/>
            <person name="Castelle C.J."/>
            <person name="Probst A.J."/>
            <person name="Thomas B.C."/>
            <person name="Singh A."/>
            <person name="Wilkins M.J."/>
            <person name="Karaoz U."/>
            <person name="Brodie E.L."/>
            <person name="Williams K.H."/>
            <person name="Hubbard S.S."/>
            <person name="Banfield J.F."/>
        </authorList>
    </citation>
    <scope>NUCLEOTIDE SEQUENCE [LARGE SCALE GENOMIC DNA]</scope>
</reference>
<dbReference type="EC" id="2.1.1.33" evidence="7"/>
<comment type="caution">
    <text evidence="7">Lacks conserved residue(s) required for the propagation of feature annotation.</text>
</comment>
<feature type="binding site" evidence="7">
    <location>
        <begin position="208"/>
        <end position="211"/>
    </location>
    <ligand>
        <name>substrate</name>
    </ligand>
</feature>
<keyword evidence="4 7" id="KW-0808">Transferase</keyword>
<evidence type="ECO:0000313" key="8">
    <source>
        <dbReference type="EMBL" id="OGI50118.1"/>
    </source>
</evidence>
<dbReference type="InterPro" id="IPR055361">
    <property type="entry name" value="tRNA_methyltr_TrmB_bact"/>
</dbReference>
<evidence type="ECO:0000256" key="2">
    <source>
        <dbReference type="ARBA" id="ARBA00003015"/>
    </source>
</evidence>
<comment type="similarity">
    <text evidence="7">Belongs to the class I-like SAM-binding methyltransferase superfamily. TrmB family.</text>
</comment>
<dbReference type="Proteomes" id="UP000179037">
    <property type="component" value="Unassembled WGS sequence"/>
</dbReference>
<feature type="binding site" evidence="7">
    <location>
        <position position="139"/>
    </location>
    <ligand>
        <name>substrate</name>
    </ligand>
</feature>
<evidence type="ECO:0000256" key="3">
    <source>
        <dbReference type="ARBA" id="ARBA00022603"/>
    </source>
</evidence>
<dbReference type="Pfam" id="PF02390">
    <property type="entry name" value="Methyltransf_4"/>
    <property type="match status" value="1"/>
</dbReference>
<comment type="pathway">
    <text evidence="7">tRNA modification; N(7)-methylguanine-tRNA biosynthesis.</text>
</comment>
<dbReference type="Gene3D" id="3.40.50.150">
    <property type="entry name" value="Vaccinia Virus protein VP39"/>
    <property type="match status" value="1"/>
</dbReference>
<feature type="binding site" evidence="7">
    <location>
        <position position="112"/>
    </location>
    <ligand>
        <name>S-adenosyl-L-methionine</name>
        <dbReference type="ChEBI" id="CHEBI:59789"/>
    </ligand>
</feature>
<comment type="catalytic activity">
    <reaction evidence="1 7">
        <text>guanosine(46) in tRNA + S-adenosyl-L-methionine = N(7)-methylguanosine(46) in tRNA + S-adenosyl-L-homocysteine</text>
        <dbReference type="Rhea" id="RHEA:42708"/>
        <dbReference type="Rhea" id="RHEA-COMP:10188"/>
        <dbReference type="Rhea" id="RHEA-COMP:10189"/>
        <dbReference type="ChEBI" id="CHEBI:57856"/>
        <dbReference type="ChEBI" id="CHEBI:59789"/>
        <dbReference type="ChEBI" id="CHEBI:74269"/>
        <dbReference type="ChEBI" id="CHEBI:74480"/>
        <dbReference type="EC" id="2.1.1.33"/>
    </reaction>
</comment>
<dbReference type="PANTHER" id="PTHR23417:SF14">
    <property type="entry name" value="PENTACOTRIPEPTIDE-REPEAT REGION OF PRORP DOMAIN-CONTAINING PROTEIN"/>
    <property type="match status" value="1"/>
</dbReference>
<proteinExistence type="inferred from homology"/>
<dbReference type="PROSITE" id="PS51625">
    <property type="entry name" value="SAM_MT_TRMB"/>
    <property type="match status" value="1"/>
</dbReference>
<dbReference type="GO" id="GO:0008176">
    <property type="term" value="F:tRNA (guanine(46)-N7)-methyltransferase activity"/>
    <property type="evidence" value="ECO:0007669"/>
    <property type="project" value="UniProtKB-UniRule"/>
</dbReference>
<dbReference type="AlphaFoldDB" id="A0A1F6TYA8"/>
<dbReference type="GO" id="GO:0043527">
    <property type="term" value="C:tRNA methyltransferase complex"/>
    <property type="evidence" value="ECO:0007669"/>
    <property type="project" value="TreeGrafter"/>
</dbReference>
<dbReference type="UniPathway" id="UPA00989"/>
<dbReference type="PANTHER" id="PTHR23417">
    <property type="entry name" value="3-DEOXY-D-MANNO-OCTULOSONIC-ACID TRANSFERASE/TRNA GUANINE-N 7 - -METHYLTRANSFERASE"/>
    <property type="match status" value="1"/>
</dbReference>
<gene>
    <name evidence="7" type="primary">trmB</name>
    <name evidence="8" type="ORF">A3A87_08660</name>
</gene>